<dbReference type="Proteomes" id="UP000352698">
    <property type="component" value="Unassembled WGS sequence"/>
</dbReference>
<dbReference type="EMBL" id="CABEEP010000001">
    <property type="protein sequence ID" value="VTQ69281.1"/>
    <property type="molecule type" value="Genomic_DNA"/>
</dbReference>
<comment type="caution">
    <text evidence="1">The sequence shown here is derived from an EMBL/GenBank/DDBJ whole genome shotgun (WGS) entry which is preliminary data.</text>
</comment>
<gene>
    <name evidence="1" type="ORF">NCTC12204_02441</name>
</gene>
<dbReference type="AlphaFoldDB" id="A0A1V8WM29"/>
<protein>
    <submittedName>
        <fullName evidence="1">Membrane protein</fullName>
    </submittedName>
</protein>
<evidence type="ECO:0000313" key="1">
    <source>
        <dbReference type="EMBL" id="VTQ69281.1"/>
    </source>
</evidence>
<dbReference type="InterPro" id="IPR021560">
    <property type="entry name" value="DUF3021"/>
</dbReference>
<accession>A0A1V8WM29</accession>
<sequence length="138" mass="16290">MKLIQRMMRSIGIGSFAFLLFKLVSQTHEITRNEILFVFFLSAFIGVVSLIERIEKLNYLQIILLHFISTYAFSYFLLVLLNGRVSVHLERYTLTFVSIYFIVWLCLIIRNFLRARLLNKRIQIINTRHSGISGKKEE</sequence>
<dbReference type="STRING" id="1354.A6P53_11510"/>
<dbReference type="RefSeq" id="WP_010737020.1">
    <property type="nucleotide sequence ID" value="NZ_AP027299.1"/>
</dbReference>
<evidence type="ECO:0000313" key="2">
    <source>
        <dbReference type="Proteomes" id="UP000352698"/>
    </source>
</evidence>
<dbReference type="Pfam" id="PF11457">
    <property type="entry name" value="DUF3021"/>
    <property type="match status" value="1"/>
</dbReference>
<proteinExistence type="predicted"/>
<reference evidence="1 2" key="1">
    <citation type="submission" date="2019-05" db="EMBL/GenBank/DDBJ databases">
        <authorList>
            <consortium name="Pathogen Informatics"/>
        </authorList>
    </citation>
    <scope>NUCLEOTIDE SEQUENCE [LARGE SCALE GENOMIC DNA]</scope>
    <source>
        <strain evidence="1 2">NCTC12204</strain>
    </source>
</reference>
<dbReference type="GeneID" id="56786545"/>
<name>A0A1V8WM29_ENTHR</name>
<organism evidence="1 2">
    <name type="scientific">Enterococcus hirae</name>
    <dbReference type="NCBI Taxonomy" id="1354"/>
    <lineage>
        <taxon>Bacteria</taxon>
        <taxon>Bacillati</taxon>
        <taxon>Bacillota</taxon>
        <taxon>Bacilli</taxon>
        <taxon>Lactobacillales</taxon>
        <taxon>Enterococcaceae</taxon>
        <taxon>Enterococcus</taxon>
    </lineage>
</organism>